<dbReference type="Proteomes" id="UP000186216">
    <property type="component" value="Unassembled WGS sequence"/>
</dbReference>
<gene>
    <name evidence="6" type="ORF">JHX88_10795</name>
    <name evidence="5" type="ORF">SAMN05421772_10339</name>
</gene>
<dbReference type="FunFam" id="3.40.640.10:FF:000046">
    <property type="entry name" value="Cystathionine gamma-lyase"/>
    <property type="match status" value="1"/>
</dbReference>
<protein>
    <submittedName>
        <fullName evidence="5">Methionine-gamma-lyase</fullName>
    </submittedName>
    <submittedName>
        <fullName evidence="6">PLP-dependent transferase</fullName>
    </submittedName>
</protein>
<dbReference type="InterPro" id="IPR015421">
    <property type="entry name" value="PyrdxlP-dep_Trfase_major"/>
</dbReference>
<evidence type="ECO:0000313" key="8">
    <source>
        <dbReference type="Proteomes" id="UP001215549"/>
    </source>
</evidence>
<comment type="cofactor">
    <cofactor evidence="1 4">
        <name>pyridoxal 5'-phosphate</name>
        <dbReference type="ChEBI" id="CHEBI:597326"/>
    </cofactor>
</comment>
<feature type="modified residue" description="N6-(pyridoxal phosphate)lysine" evidence="3">
    <location>
        <position position="208"/>
    </location>
</feature>
<dbReference type="GO" id="GO:0005737">
    <property type="term" value="C:cytoplasm"/>
    <property type="evidence" value="ECO:0007669"/>
    <property type="project" value="TreeGrafter"/>
</dbReference>
<dbReference type="Gene3D" id="3.90.1150.10">
    <property type="entry name" value="Aspartate Aminotransferase, domain 1"/>
    <property type="match status" value="1"/>
</dbReference>
<dbReference type="PANTHER" id="PTHR11808:SF80">
    <property type="entry name" value="CYSTATHIONINE GAMMA-LYASE"/>
    <property type="match status" value="1"/>
</dbReference>
<dbReference type="GO" id="GO:0030170">
    <property type="term" value="F:pyridoxal phosphate binding"/>
    <property type="evidence" value="ECO:0007669"/>
    <property type="project" value="InterPro"/>
</dbReference>
<evidence type="ECO:0000256" key="4">
    <source>
        <dbReference type="RuleBase" id="RU362118"/>
    </source>
</evidence>
<dbReference type="RefSeq" id="WP_076523910.1">
    <property type="nucleotide sequence ID" value="NZ_CP067140.1"/>
</dbReference>
<dbReference type="Gene3D" id="3.40.640.10">
    <property type="entry name" value="Type I PLP-dependent aspartate aminotransferase-like (Major domain)"/>
    <property type="match status" value="1"/>
</dbReference>
<keyword evidence="2 3" id="KW-0663">Pyridoxal phosphate</keyword>
<keyword evidence="8" id="KW-1185">Reference proteome</keyword>
<dbReference type="InterPro" id="IPR015424">
    <property type="entry name" value="PyrdxlP-dep_Trfase"/>
</dbReference>
<dbReference type="Pfam" id="PF01053">
    <property type="entry name" value="Cys_Met_Meta_PP"/>
    <property type="match status" value="1"/>
</dbReference>
<dbReference type="EMBL" id="FTOU01000003">
    <property type="protein sequence ID" value="SIS69382.1"/>
    <property type="molecule type" value="Genomic_DNA"/>
</dbReference>
<dbReference type="AlphaFoldDB" id="A0AA45W2M7"/>
<name>A0AA45W2M7_9RHOB</name>
<evidence type="ECO:0000256" key="3">
    <source>
        <dbReference type="PIRSR" id="PIRSR001434-2"/>
    </source>
</evidence>
<evidence type="ECO:0000256" key="1">
    <source>
        <dbReference type="ARBA" id="ARBA00001933"/>
    </source>
</evidence>
<proteinExistence type="inferred from homology"/>
<dbReference type="SUPFAM" id="SSF53383">
    <property type="entry name" value="PLP-dependent transferases"/>
    <property type="match status" value="1"/>
</dbReference>
<reference evidence="5 7" key="1">
    <citation type="submission" date="2017-01" db="EMBL/GenBank/DDBJ databases">
        <authorList>
            <person name="Varghese N."/>
            <person name="Submissions S."/>
        </authorList>
    </citation>
    <scope>NUCLEOTIDE SEQUENCE [LARGE SCALE GENOMIC DNA]</scope>
    <source>
        <strain evidence="5 7">DSM 18447</strain>
    </source>
</reference>
<sequence length="399" mass="43373">MGKSNNHTFGTRAIHFGYNPQDFHCAISPPVFFNATYGFSTVADNESAAAQGGMLYAREFNPTVDLLEKRLANLEGAEDCIALASGMAAIGTMFLSLMSAGDELIVHETLYSNTVALIDEALPRFGIKVTPVDLTNQVNLEAAISDKTKLVFFESPVNPLGEVIDIKAVSETAKHRGVLVCVDSTFASPWLQRPIELGADLVMHSLTKYISGHGDVLGGAVLGRKEHIHILRDRGLRYITGAVLSPMTAMLIMRGLKTLPLRMKQHADSAIYIAEKLQAHPKVAWVSYAFLPSHKHYDLARCQMSAGSGMMSFGLHAGFDGARELMDGLNMIAIAVSLGEPETLIMHPASLKRARQAIRSDAARLVEGVNEDLIRLSIGLEDQEDIWADLETGLTKVSD</sequence>
<dbReference type="InterPro" id="IPR054542">
    <property type="entry name" value="Cys_met_metab_PP"/>
</dbReference>
<dbReference type="Proteomes" id="UP001215549">
    <property type="component" value="Chromosome"/>
</dbReference>
<dbReference type="EMBL" id="CP067140">
    <property type="protein sequence ID" value="WCR01442.1"/>
    <property type="molecule type" value="Genomic_DNA"/>
</dbReference>
<dbReference type="InterPro" id="IPR000277">
    <property type="entry name" value="Cys/Met-Metab_PyrdxlP-dep_enz"/>
</dbReference>
<dbReference type="CDD" id="cd00614">
    <property type="entry name" value="CGS_like"/>
    <property type="match status" value="1"/>
</dbReference>
<keyword evidence="6" id="KW-0808">Transferase</keyword>
<evidence type="ECO:0000313" key="7">
    <source>
        <dbReference type="Proteomes" id="UP000186216"/>
    </source>
</evidence>
<dbReference type="InterPro" id="IPR015422">
    <property type="entry name" value="PyrdxlP-dep_Trfase_small"/>
</dbReference>
<evidence type="ECO:0000313" key="6">
    <source>
        <dbReference type="EMBL" id="WCR01442.1"/>
    </source>
</evidence>
<dbReference type="GO" id="GO:0019346">
    <property type="term" value="P:transsulfuration"/>
    <property type="evidence" value="ECO:0007669"/>
    <property type="project" value="InterPro"/>
</dbReference>
<evidence type="ECO:0000313" key="5">
    <source>
        <dbReference type="EMBL" id="SIS69382.1"/>
    </source>
</evidence>
<dbReference type="PANTHER" id="PTHR11808">
    <property type="entry name" value="TRANS-SULFURATION ENZYME FAMILY MEMBER"/>
    <property type="match status" value="1"/>
</dbReference>
<dbReference type="PIRSF" id="PIRSF001434">
    <property type="entry name" value="CGS"/>
    <property type="match status" value="1"/>
</dbReference>
<evidence type="ECO:0000256" key="2">
    <source>
        <dbReference type="ARBA" id="ARBA00022898"/>
    </source>
</evidence>
<dbReference type="GO" id="GO:0016740">
    <property type="term" value="F:transferase activity"/>
    <property type="evidence" value="ECO:0007669"/>
    <property type="project" value="UniProtKB-KW"/>
</dbReference>
<organism evidence="5 7">
    <name type="scientific">Paracoccus saliphilus</name>
    <dbReference type="NCBI Taxonomy" id="405559"/>
    <lineage>
        <taxon>Bacteria</taxon>
        <taxon>Pseudomonadati</taxon>
        <taxon>Pseudomonadota</taxon>
        <taxon>Alphaproteobacteria</taxon>
        <taxon>Rhodobacterales</taxon>
        <taxon>Paracoccaceae</taxon>
        <taxon>Paracoccus</taxon>
    </lineage>
</organism>
<dbReference type="PROSITE" id="PS00868">
    <property type="entry name" value="CYS_MET_METAB_PP"/>
    <property type="match status" value="1"/>
</dbReference>
<dbReference type="GO" id="GO:0016846">
    <property type="term" value="F:carbon-sulfur lyase activity"/>
    <property type="evidence" value="ECO:0007669"/>
    <property type="project" value="TreeGrafter"/>
</dbReference>
<comment type="similarity">
    <text evidence="4">Belongs to the trans-sulfuration enzymes family.</text>
</comment>
<accession>A0AA45W2M7</accession>
<reference evidence="6 8" key="2">
    <citation type="submission" date="2021-01" db="EMBL/GenBank/DDBJ databases">
        <title>Biogeographic distribution of Paracoccus.</title>
        <authorList>
            <person name="Hollensteiner J."/>
            <person name="Leineberger J."/>
            <person name="Brinkhoff T."/>
            <person name="Daniel R."/>
        </authorList>
    </citation>
    <scope>NUCLEOTIDE SEQUENCE [LARGE SCALE GENOMIC DNA]</scope>
    <source>
        <strain evidence="6 8">DSM 18447</strain>
    </source>
</reference>